<comment type="caution">
    <text evidence="2">The sequence shown here is derived from an EMBL/GenBank/DDBJ whole genome shotgun (WGS) entry which is preliminary data.</text>
</comment>
<name>A0A7D9I898_PARCT</name>
<dbReference type="AlphaFoldDB" id="A0A7D9I898"/>
<dbReference type="Proteomes" id="UP001152795">
    <property type="component" value="Unassembled WGS sequence"/>
</dbReference>
<organism evidence="2 3">
    <name type="scientific">Paramuricea clavata</name>
    <name type="common">Red gorgonian</name>
    <name type="synonym">Violescent sea-whip</name>
    <dbReference type="NCBI Taxonomy" id="317549"/>
    <lineage>
        <taxon>Eukaryota</taxon>
        <taxon>Metazoa</taxon>
        <taxon>Cnidaria</taxon>
        <taxon>Anthozoa</taxon>
        <taxon>Octocorallia</taxon>
        <taxon>Malacalcyonacea</taxon>
        <taxon>Plexauridae</taxon>
        <taxon>Paramuricea</taxon>
    </lineage>
</organism>
<protein>
    <submittedName>
        <fullName evidence="2">Uncharacterized protein</fullName>
    </submittedName>
</protein>
<accession>A0A7D9I898</accession>
<sequence>HCLQISEDCLLQHIQREHYQACVGCTNFPHESSESGSLEDDSEEDLGSDMEKENL</sequence>
<evidence type="ECO:0000313" key="2">
    <source>
        <dbReference type="EMBL" id="CAB4000807.1"/>
    </source>
</evidence>
<feature type="compositionally biased region" description="Acidic residues" evidence="1">
    <location>
        <begin position="37"/>
        <end position="48"/>
    </location>
</feature>
<feature type="region of interest" description="Disordered" evidence="1">
    <location>
        <begin position="29"/>
        <end position="55"/>
    </location>
</feature>
<feature type="non-terminal residue" evidence="2">
    <location>
        <position position="55"/>
    </location>
</feature>
<keyword evidence="3" id="KW-1185">Reference proteome</keyword>
<proteinExistence type="predicted"/>
<gene>
    <name evidence="2" type="ORF">PACLA_8A057726</name>
</gene>
<evidence type="ECO:0000256" key="1">
    <source>
        <dbReference type="SAM" id="MobiDB-lite"/>
    </source>
</evidence>
<evidence type="ECO:0000313" key="3">
    <source>
        <dbReference type="Proteomes" id="UP001152795"/>
    </source>
</evidence>
<dbReference type="EMBL" id="CACRXK020003931">
    <property type="protein sequence ID" value="CAB4000807.1"/>
    <property type="molecule type" value="Genomic_DNA"/>
</dbReference>
<reference evidence="2" key="1">
    <citation type="submission" date="2020-04" db="EMBL/GenBank/DDBJ databases">
        <authorList>
            <person name="Alioto T."/>
            <person name="Alioto T."/>
            <person name="Gomez Garrido J."/>
        </authorList>
    </citation>
    <scope>NUCLEOTIDE SEQUENCE</scope>
    <source>
        <strain evidence="2">A484AB</strain>
    </source>
</reference>